<dbReference type="PROSITE" id="PS51257">
    <property type="entry name" value="PROKAR_LIPOPROTEIN"/>
    <property type="match status" value="1"/>
</dbReference>
<feature type="transmembrane region" description="Helical" evidence="5">
    <location>
        <begin position="44"/>
        <end position="65"/>
    </location>
</feature>
<evidence type="ECO:0000313" key="8">
    <source>
        <dbReference type="Proteomes" id="UP000177798"/>
    </source>
</evidence>
<dbReference type="PANTHER" id="PTHR28165:SF1">
    <property type="entry name" value="NON-CLASSICAL EXPORT PROTEIN 2-RELATED"/>
    <property type="match status" value="1"/>
</dbReference>
<feature type="domain" description="MARVEL" evidence="6">
    <location>
        <begin position="8"/>
        <end position="128"/>
    </location>
</feature>
<evidence type="ECO:0000259" key="6">
    <source>
        <dbReference type="Pfam" id="PF01284"/>
    </source>
</evidence>
<dbReference type="OMA" id="AATWFDF"/>
<dbReference type="VEuPathDB" id="FungiDB:sscle_03g025740"/>
<dbReference type="GO" id="GO:0016020">
    <property type="term" value="C:membrane"/>
    <property type="evidence" value="ECO:0007669"/>
    <property type="project" value="UniProtKB-SubCell"/>
</dbReference>
<evidence type="ECO:0000256" key="2">
    <source>
        <dbReference type="ARBA" id="ARBA00022692"/>
    </source>
</evidence>
<organism evidence="7 8">
    <name type="scientific">Sclerotinia sclerotiorum (strain ATCC 18683 / 1980 / Ss-1)</name>
    <name type="common">White mold</name>
    <name type="synonym">Whetzelinia sclerotiorum</name>
    <dbReference type="NCBI Taxonomy" id="665079"/>
    <lineage>
        <taxon>Eukaryota</taxon>
        <taxon>Fungi</taxon>
        <taxon>Dikarya</taxon>
        <taxon>Ascomycota</taxon>
        <taxon>Pezizomycotina</taxon>
        <taxon>Leotiomycetes</taxon>
        <taxon>Helotiales</taxon>
        <taxon>Sclerotiniaceae</taxon>
        <taxon>Sclerotinia</taxon>
    </lineage>
</organism>
<dbReference type="PANTHER" id="PTHR28165">
    <property type="entry name" value="NON-CLASSICAL EXPORT PROTEIN 2-RELATED"/>
    <property type="match status" value="1"/>
</dbReference>
<dbReference type="EMBL" id="CP017816">
    <property type="protein sequence ID" value="APA07804.1"/>
    <property type="molecule type" value="Genomic_DNA"/>
</dbReference>
<evidence type="ECO:0000256" key="4">
    <source>
        <dbReference type="ARBA" id="ARBA00023136"/>
    </source>
</evidence>
<feature type="transmembrane region" description="Helical" evidence="5">
    <location>
        <begin position="13"/>
        <end position="37"/>
    </location>
</feature>
<dbReference type="AlphaFoldDB" id="A0A1D9PYM5"/>
<evidence type="ECO:0000256" key="5">
    <source>
        <dbReference type="SAM" id="Phobius"/>
    </source>
</evidence>
<keyword evidence="3 5" id="KW-1133">Transmembrane helix</keyword>
<dbReference type="RefSeq" id="XP_001598514.1">
    <property type="nucleotide sequence ID" value="XM_001598464.1"/>
</dbReference>
<dbReference type="InterPro" id="IPR052649">
    <property type="entry name" value="NCE102-like"/>
</dbReference>
<sequence length="144" mass="15454">MIKGYGPGFSWSLIIYGSFCGGAAIIIAAIGVVACFMEALQGTIMLILDGIASFILLTGGIAYAATIKVGNCDDFIGYVIHHNNPFSFTERRLSFRETTDEATSRCRETQASTAFLWFTAACFIGSIVIQFLGRKRGGGVASYP</sequence>
<dbReference type="Pfam" id="PF01284">
    <property type="entry name" value="MARVEL"/>
    <property type="match status" value="1"/>
</dbReference>
<evidence type="ECO:0000256" key="1">
    <source>
        <dbReference type="ARBA" id="ARBA00004141"/>
    </source>
</evidence>
<evidence type="ECO:0000313" key="7">
    <source>
        <dbReference type="EMBL" id="APA07804.1"/>
    </source>
</evidence>
<reference evidence="8" key="1">
    <citation type="journal article" date="2017" name="Genome Biol. Evol.">
        <title>The complete genome sequence of the phytopathogenic fungus Sclerotinia sclerotiorum reveals insights into the genome architecture of broad host range pathogens.</title>
        <authorList>
            <person name="Derbyshire M."/>
            <person name="Denton-Giles M."/>
            <person name="Hegedus D."/>
            <person name="Seifbarghy S."/>
            <person name="Rollins J."/>
            <person name="van Kan J."/>
            <person name="Seidl M.F."/>
            <person name="Faino L."/>
            <person name="Mbengue M."/>
            <person name="Navaud O."/>
            <person name="Raffaele S."/>
            <person name="Hammond-Kosack K."/>
            <person name="Heard S."/>
            <person name="Oliver R."/>
        </authorList>
    </citation>
    <scope>NUCLEOTIDE SEQUENCE [LARGE SCALE GENOMIC DNA]</scope>
    <source>
        <strain evidence="8">ATCC 18683 / 1980 / Ss-1</strain>
    </source>
</reference>
<accession>A0A1D9PYM5</accession>
<keyword evidence="4 5" id="KW-0472">Membrane</keyword>
<name>A0A1D9PYM5_SCLS1</name>
<proteinExistence type="predicted"/>
<dbReference type="InterPro" id="IPR008253">
    <property type="entry name" value="Marvel"/>
</dbReference>
<feature type="transmembrane region" description="Helical" evidence="5">
    <location>
        <begin position="114"/>
        <end position="133"/>
    </location>
</feature>
<dbReference type="KEGG" id="ssl:SS1G_00603"/>
<keyword evidence="2 5" id="KW-0812">Transmembrane</keyword>
<dbReference type="OrthoDB" id="2017497at2759"/>
<evidence type="ECO:0000256" key="3">
    <source>
        <dbReference type="ARBA" id="ARBA00022989"/>
    </source>
</evidence>
<protein>
    <recommendedName>
        <fullName evidence="6">MARVEL domain-containing protein</fullName>
    </recommendedName>
</protein>
<dbReference type="Proteomes" id="UP000177798">
    <property type="component" value="Chromosome 3"/>
</dbReference>
<gene>
    <name evidence="7" type="ORF">sscle_03g025740</name>
</gene>
<comment type="subcellular location">
    <subcellularLocation>
        <location evidence="1">Membrane</location>
        <topology evidence="1">Multi-pass membrane protein</topology>
    </subcellularLocation>
</comment>